<dbReference type="AlphaFoldDB" id="E4NV92"/>
<dbReference type="InterPro" id="IPR013078">
    <property type="entry name" value="His_Pase_superF_clade-1"/>
</dbReference>
<keyword evidence="6" id="KW-1185">Reference proteome</keyword>
<evidence type="ECO:0000256" key="4">
    <source>
        <dbReference type="ARBA" id="ARBA00023235"/>
    </source>
</evidence>
<dbReference type="EC" id="5.4.2.11" evidence="2"/>
<dbReference type="Gene3D" id="3.40.50.1240">
    <property type="entry name" value="Phosphoglycerate mutase-like"/>
    <property type="match status" value="1"/>
</dbReference>
<dbReference type="HOGENOM" id="CLU_033323_9_5_2"/>
<accession>E4NV92</accession>
<dbReference type="SUPFAM" id="SSF53254">
    <property type="entry name" value="Phosphoglycerate mutase-like"/>
    <property type="match status" value="1"/>
</dbReference>
<name>E4NV92_HALBP</name>
<dbReference type="SMART" id="SM00855">
    <property type="entry name" value="PGAM"/>
    <property type="match status" value="1"/>
</dbReference>
<keyword evidence="4" id="KW-0413">Isomerase</keyword>
<sequence>MRDRSRARQRFTAPDMTDIVLLRHGQTEWDRQNRLHGHVPVPLTETGYDSVTAIGRRLASQYDFDRMYAADTMAARETAALVRLTGLGPRPQFEAAWRPRDAGVFQGLAYDELGDGMTDDLDTDVDVLQPLPRGGEPLADGRARVLDRWERLCERSNADEQVLVVTHDFPMATILADIDDAGSVADLGRYAPGKCSMTTVRRTVAETTIGESDTQIGQFANG</sequence>
<dbReference type="KEGG" id="hbo:Hbor_35610"/>
<proteinExistence type="inferred from homology"/>
<protein>
    <recommendedName>
        <fullName evidence="2">phosphoglycerate mutase (2,3-diphosphoglycerate-dependent)</fullName>
        <ecNumber evidence="2">5.4.2.11</ecNumber>
    </recommendedName>
</protein>
<geneLocation type="plasmid" evidence="5 6">
    <name>pHBOR02</name>
</geneLocation>
<dbReference type="InterPro" id="IPR005952">
    <property type="entry name" value="Phosphogly_mut1"/>
</dbReference>
<evidence type="ECO:0000256" key="2">
    <source>
        <dbReference type="ARBA" id="ARBA00012028"/>
    </source>
</evidence>
<dbReference type="EMBL" id="CP001692">
    <property type="protein sequence ID" value="ADQ69081.1"/>
    <property type="molecule type" value="Genomic_DNA"/>
</dbReference>
<evidence type="ECO:0000256" key="1">
    <source>
        <dbReference type="ARBA" id="ARBA00006717"/>
    </source>
</evidence>
<dbReference type="InterPro" id="IPR029033">
    <property type="entry name" value="His_PPase_superfam"/>
</dbReference>
<keyword evidence="5" id="KW-0614">Plasmid</keyword>
<dbReference type="PANTHER" id="PTHR11931">
    <property type="entry name" value="PHOSPHOGLYCERATE MUTASE"/>
    <property type="match status" value="1"/>
</dbReference>
<comment type="similarity">
    <text evidence="1">Belongs to the phosphoglycerate mutase family. BPG-dependent PGAM subfamily.</text>
</comment>
<dbReference type="Pfam" id="PF00300">
    <property type="entry name" value="His_Phos_1"/>
    <property type="match status" value="1"/>
</dbReference>
<dbReference type="GO" id="GO:0006096">
    <property type="term" value="P:glycolytic process"/>
    <property type="evidence" value="ECO:0007669"/>
    <property type="project" value="UniProtKB-KW"/>
</dbReference>
<organism evidence="5 6">
    <name type="scientific">Halogeometricum borinquense (strain ATCC 700274 / DSM 11551 / JCM 10706 / KCTC 4070 / PR3)</name>
    <dbReference type="NCBI Taxonomy" id="469382"/>
    <lineage>
        <taxon>Archaea</taxon>
        <taxon>Methanobacteriati</taxon>
        <taxon>Methanobacteriota</taxon>
        <taxon>Stenosarchaea group</taxon>
        <taxon>Halobacteria</taxon>
        <taxon>Halobacteriales</taxon>
        <taxon>Haloferacaceae</taxon>
        <taxon>Halogeometricum</taxon>
    </lineage>
</organism>
<evidence type="ECO:0000313" key="6">
    <source>
        <dbReference type="Proteomes" id="UP000006663"/>
    </source>
</evidence>
<keyword evidence="3" id="KW-0324">Glycolysis</keyword>
<gene>
    <name evidence="5" type="ordered locus">Hbor_35610</name>
</gene>
<dbReference type="GO" id="GO:0004619">
    <property type="term" value="F:phosphoglycerate mutase activity"/>
    <property type="evidence" value="ECO:0007669"/>
    <property type="project" value="UniProtKB-EC"/>
</dbReference>
<evidence type="ECO:0000313" key="5">
    <source>
        <dbReference type="EMBL" id="ADQ69081.1"/>
    </source>
</evidence>
<evidence type="ECO:0000256" key="3">
    <source>
        <dbReference type="ARBA" id="ARBA00023152"/>
    </source>
</evidence>
<dbReference type="CDD" id="cd07067">
    <property type="entry name" value="HP_PGM_like"/>
    <property type="match status" value="1"/>
</dbReference>
<dbReference type="Proteomes" id="UP000006663">
    <property type="component" value="Plasmid pHBOR02"/>
</dbReference>
<reference evidence="6" key="1">
    <citation type="journal article" date="2009" name="Stand. Genomic Sci.">
        <title>Complete genome sequence of Halogeometricum borinquense type strain (PR3).</title>
        <authorList>
            <person name="Malfatti S."/>
            <person name="Tindall B.J."/>
            <person name="Schneider S."/>
            <person name="Fahnrich R."/>
            <person name="Lapidus A."/>
            <person name="Labuttii K."/>
            <person name="Copeland A."/>
            <person name="Glavina Del Rio T."/>
            <person name="Nolan M."/>
            <person name="Chen F."/>
            <person name="Lucas S."/>
            <person name="Tice H."/>
            <person name="Cheng J.F."/>
            <person name="Bruce D."/>
            <person name="Goodwin L."/>
            <person name="Pitluck S."/>
            <person name="Anderson I."/>
            <person name="Pati A."/>
            <person name="Ivanova N."/>
            <person name="Mavromatis K."/>
            <person name="Chen A."/>
            <person name="Palaniappan K."/>
            <person name="D'haeseleer P."/>
            <person name="Goker M."/>
            <person name="Bristow J."/>
            <person name="Eisen J.A."/>
            <person name="Markowitz V."/>
            <person name="Hugenholtz P."/>
            <person name="Kyrpides N.C."/>
            <person name="Klenk H.P."/>
            <person name="Chain P."/>
        </authorList>
    </citation>
    <scope>NUCLEOTIDE SEQUENCE [LARGE SCALE GENOMIC DNA]</scope>
    <source>
        <strain evidence="6">ATCC 700274 / DSM 11551 / JCM 10706 / KCTC 4070 / PR3</strain>
        <plasmid evidence="6">pHBOR02</plasmid>
    </source>
</reference>